<name>A0ABZ0CQX2_9BURK</name>
<accession>A0ABZ0CQX2</accession>
<dbReference type="RefSeq" id="WP_316699910.1">
    <property type="nucleotide sequence ID" value="NZ_CP136336.1"/>
</dbReference>
<evidence type="ECO:0000256" key="1">
    <source>
        <dbReference type="SAM" id="SignalP"/>
    </source>
</evidence>
<feature type="domain" description="DUF6701" evidence="2">
    <location>
        <begin position="319"/>
        <end position="895"/>
    </location>
</feature>
<proteinExistence type="predicted"/>
<gene>
    <name evidence="3" type="ORF">RXV79_20250</name>
</gene>
<evidence type="ECO:0000259" key="2">
    <source>
        <dbReference type="Pfam" id="PF20419"/>
    </source>
</evidence>
<dbReference type="Pfam" id="PF20419">
    <property type="entry name" value="DUF6701"/>
    <property type="match status" value="1"/>
</dbReference>
<evidence type="ECO:0000313" key="4">
    <source>
        <dbReference type="Proteomes" id="UP001303946"/>
    </source>
</evidence>
<protein>
    <submittedName>
        <fullName evidence="3">Polymer-forming cytoskeletal protein</fullName>
    </submittedName>
</protein>
<evidence type="ECO:0000313" key="3">
    <source>
        <dbReference type="EMBL" id="WOB07238.1"/>
    </source>
</evidence>
<feature type="signal peptide" evidence="1">
    <location>
        <begin position="1"/>
        <end position="21"/>
    </location>
</feature>
<feature type="chain" id="PRO_5045898619" evidence="1">
    <location>
        <begin position="22"/>
        <end position="897"/>
    </location>
</feature>
<keyword evidence="4" id="KW-1185">Reference proteome</keyword>
<keyword evidence="1" id="KW-0732">Signal</keyword>
<reference evidence="3 4" key="1">
    <citation type="submission" date="2023-10" db="EMBL/GenBank/DDBJ databases">
        <title>Bacteria for the degradation of biodegradable plastic PBAT(Polybutylene adipate terephthalate).</title>
        <authorList>
            <person name="Weon H.-Y."/>
            <person name="Yeon J."/>
        </authorList>
    </citation>
    <scope>NUCLEOTIDE SEQUENCE [LARGE SCALE GENOMIC DNA]</scope>
    <source>
        <strain evidence="3 4">SBD 7-3</strain>
    </source>
</reference>
<dbReference type="Proteomes" id="UP001303946">
    <property type="component" value="Chromosome"/>
</dbReference>
<dbReference type="EMBL" id="CP136336">
    <property type="protein sequence ID" value="WOB07238.1"/>
    <property type="molecule type" value="Genomic_DNA"/>
</dbReference>
<sequence length="897" mass="90023">MPLIRHTLVLLLLLSSLPALAVNYTFPGNMPTGCTGSNGTYTCPGGSLAFNDTVTINGVVPATITVNGNLNTSNARINQSGSASNLTIRVNGTLTTDYQAVINANVQATVVNSNDTQVTFGGSISTTTGAINLGFANTVGGNITSTSGAISIGGTTQVAGNVSCNCALELEYDARISGNVSAATLVTNGRAFLQGGSITTTGNVDIGYGSTLSASVTAGGSIRLRGNIQASQCLRTTGSSNLRLDWADRANGGVCCGALGSCTTSCVTNGSGAAMPALCSGTPPSTPPARFNAFETSTAAGATSGVIRTKVSGTTFSVAVVAVNTAGTGVETTFTGNVRVEVLDASSTTGTVNASTGCNPNWTVASGTTAVTLNFAASDAGRKNVSLTVAEAFPNARIRVSYPDTGTATVTGCSTDNFAIRPASFTSFAVTDATSSTAGTARSLTSTVSPRSTDLTGNFVHKAGQPFTVRATAVNGTGTTTALYSGTAVGTATACSTPSSACGGVLGTPNVSASTLTPSTGVVITHSATYSEAGAFNLQLVDSSFANVDATDGSTAAERNITSGTLTVGRFVPDHFDVVALVTPVLRTFDSSSCTTRSFTYLGQPFGYATTPQASVLARNAAGSTTVNYPNAKLAALSVSQGYTPTVSATPGLDSSAATLPSLTASGSGIGLLAAQSSDRLTMVRSATTPVAPFAASIALTWSVSDGSEAAVTGNGSITTTTPLVYSSISFDAGNEFRYGQLRLGSAYGNELLSLAVPVETQHWNGTSFVTNAADQCTALPTSSLSLANFRGSLAACETAPTASSASFSSGRAVMRLAAPGNGNKGSVDGTIQLGATITAGAVRCSAVGAATSAAVPANLPWLQSKAPGGTTYDQNPSARFSFGQYKSPLIQLREMY</sequence>
<dbReference type="InterPro" id="IPR046524">
    <property type="entry name" value="DUF6701"/>
</dbReference>
<organism evidence="3 4">
    <name type="scientific">Piscinibacter gummiphilus</name>
    <dbReference type="NCBI Taxonomy" id="946333"/>
    <lineage>
        <taxon>Bacteria</taxon>
        <taxon>Pseudomonadati</taxon>
        <taxon>Pseudomonadota</taxon>
        <taxon>Betaproteobacteria</taxon>
        <taxon>Burkholderiales</taxon>
        <taxon>Sphaerotilaceae</taxon>
        <taxon>Piscinibacter</taxon>
    </lineage>
</organism>